<feature type="compositionally biased region" description="Basic and acidic residues" evidence="1">
    <location>
        <begin position="246"/>
        <end position="258"/>
    </location>
</feature>
<evidence type="ECO:0000313" key="2">
    <source>
        <dbReference type="EMBL" id="TGZ55396.1"/>
    </source>
</evidence>
<evidence type="ECO:0000256" key="1">
    <source>
        <dbReference type="SAM" id="MobiDB-lite"/>
    </source>
</evidence>
<feature type="non-terminal residue" evidence="2">
    <location>
        <position position="391"/>
    </location>
</feature>
<dbReference type="Proteomes" id="UP000310200">
    <property type="component" value="Unassembled WGS sequence"/>
</dbReference>
<reference evidence="2 3" key="1">
    <citation type="journal article" date="2019" name="Philos. Trans. R. Soc. Lond., B, Biol. Sci.">
        <title>Ant behaviour and brain gene expression of defending hosts depend on the ecological success of the intruding social parasite.</title>
        <authorList>
            <person name="Kaur R."/>
            <person name="Stoldt M."/>
            <person name="Jongepier E."/>
            <person name="Feldmeyer B."/>
            <person name="Menzel F."/>
            <person name="Bornberg-Bauer E."/>
            <person name="Foitzik S."/>
        </authorList>
    </citation>
    <scope>NUCLEOTIDE SEQUENCE [LARGE SCALE GENOMIC DNA]</scope>
    <source>
        <tissue evidence="2">Whole body</tissue>
    </source>
</reference>
<gene>
    <name evidence="2" type="ORF">DBV15_08576</name>
</gene>
<proteinExistence type="predicted"/>
<dbReference type="EMBL" id="QBLH01000464">
    <property type="protein sequence ID" value="TGZ55396.1"/>
    <property type="molecule type" value="Genomic_DNA"/>
</dbReference>
<feature type="region of interest" description="Disordered" evidence="1">
    <location>
        <begin position="233"/>
        <end position="270"/>
    </location>
</feature>
<protein>
    <submittedName>
        <fullName evidence="2">Uncharacterized protein</fullName>
    </submittedName>
</protein>
<evidence type="ECO:0000313" key="3">
    <source>
        <dbReference type="Proteomes" id="UP000310200"/>
    </source>
</evidence>
<organism evidence="2 3">
    <name type="scientific">Temnothorax longispinosus</name>
    <dbReference type="NCBI Taxonomy" id="300112"/>
    <lineage>
        <taxon>Eukaryota</taxon>
        <taxon>Metazoa</taxon>
        <taxon>Ecdysozoa</taxon>
        <taxon>Arthropoda</taxon>
        <taxon>Hexapoda</taxon>
        <taxon>Insecta</taxon>
        <taxon>Pterygota</taxon>
        <taxon>Neoptera</taxon>
        <taxon>Endopterygota</taxon>
        <taxon>Hymenoptera</taxon>
        <taxon>Apocrita</taxon>
        <taxon>Aculeata</taxon>
        <taxon>Formicoidea</taxon>
        <taxon>Formicidae</taxon>
        <taxon>Myrmicinae</taxon>
        <taxon>Temnothorax</taxon>
    </lineage>
</organism>
<dbReference type="AlphaFoldDB" id="A0A4S2L024"/>
<name>A0A4S2L024_9HYME</name>
<comment type="caution">
    <text evidence="2">The sequence shown here is derived from an EMBL/GenBank/DDBJ whole genome shotgun (WGS) entry which is preliminary data.</text>
</comment>
<keyword evidence="3" id="KW-1185">Reference proteome</keyword>
<sequence>MAPYLVPEVINHSPAILPLGVFLHHNIADRRTVNITWSAPRRGPCLLSRRNLTVKFHGKNQKGSKTTAEEHFNVCQQKINIKANILSDWMMAIMRCLLFVTRFKFVASYECESVAVPKNRKGNPRTIGWIIIPSMPLGRPLLLKHSTIRYMVSVEDQRFFVNVQPPQLQEQRDDQYVALERRRNGSYVIGRLWCSWGAERGRGKGTFSRRFLEKQRRGEQAWLRPDMPSYEREKMMRRRVAPSGAVDRDPGPRLHDSNRTSTSAGTAVRSVPSNVDKLIRRTVLMIFAVSRRCDLIAEAPRKPTALCCGIPRAGVRVRAVQSSQNPEKAPGFTRAAVGETPRNSRIRLSPNIFCIRVVKDSRRLLLCGNDKGRLQRIGTFVIYPVDPGFCR</sequence>
<accession>A0A4S2L024</accession>